<accession>A0ABP9WK37</accession>
<proteinExistence type="inferred from homology"/>
<comment type="catalytic activity">
    <reaction evidence="1">
        <text>Hydrolysis of (1-&gt;3)-beta-D-glucosidic linkages in (1-&gt;3)-beta-D-glucans.</text>
        <dbReference type="EC" id="3.2.1.39"/>
    </reaction>
</comment>
<dbReference type="InterPro" id="IPR005200">
    <property type="entry name" value="Endo-beta-glucanase"/>
</dbReference>
<evidence type="ECO:0000313" key="12">
    <source>
        <dbReference type="EMBL" id="GAA5519031.1"/>
    </source>
</evidence>
<keyword evidence="10" id="KW-0732">Signal</keyword>
<keyword evidence="5" id="KW-0119">Carbohydrate metabolism</keyword>
<feature type="compositionally biased region" description="Low complexity" evidence="9">
    <location>
        <begin position="34"/>
        <end position="54"/>
    </location>
</feature>
<keyword evidence="7" id="KW-0961">Cell wall biogenesis/degradation</keyword>
<keyword evidence="8" id="KW-0624">Polysaccharide degradation</keyword>
<evidence type="ECO:0000256" key="5">
    <source>
        <dbReference type="ARBA" id="ARBA00023277"/>
    </source>
</evidence>
<evidence type="ECO:0000256" key="2">
    <source>
        <dbReference type="ARBA" id="ARBA00010730"/>
    </source>
</evidence>
<gene>
    <name evidence="12" type="ORF">Lsed01_01469</name>
</gene>
<dbReference type="EMBL" id="BAABRR010000006">
    <property type="protein sequence ID" value="GAA5519031.1"/>
    <property type="molecule type" value="Genomic_DNA"/>
</dbReference>
<dbReference type="PROSITE" id="PS51257">
    <property type="entry name" value="PROKAR_LIPOPROTEIN"/>
    <property type="match status" value="1"/>
</dbReference>
<feature type="chain" id="PRO_5046419027" description="glucan endo-1,3-beta-D-glucosidase" evidence="10">
    <location>
        <begin position="24"/>
        <end position="675"/>
    </location>
</feature>
<evidence type="ECO:0000256" key="3">
    <source>
        <dbReference type="ARBA" id="ARBA00012780"/>
    </source>
</evidence>
<dbReference type="PROSITE" id="PS52008">
    <property type="entry name" value="GH81"/>
    <property type="match status" value="1"/>
</dbReference>
<evidence type="ECO:0000256" key="6">
    <source>
        <dbReference type="ARBA" id="ARBA00023295"/>
    </source>
</evidence>
<dbReference type="Pfam" id="PF17652">
    <property type="entry name" value="Glyco_hydro81C"/>
    <property type="match status" value="1"/>
</dbReference>
<dbReference type="EC" id="3.2.1.39" evidence="3"/>
<keyword evidence="4" id="KW-0378">Hydrolase</keyword>
<comment type="similarity">
    <text evidence="2">Belongs to the glycosyl hydrolase 81 family.</text>
</comment>
<evidence type="ECO:0000313" key="13">
    <source>
        <dbReference type="Proteomes" id="UP001426770"/>
    </source>
</evidence>
<feature type="domain" description="Glycosyl hydrolase family 81 C-terminal" evidence="11">
    <location>
        <begin position="332"/>
        <end position="663"/>
    </location>
</feature>
<dbReference type="PANTHER" id="PTHR31983:SF0">
    <property type="entry name" value="GLUCAN ENDO-1,3-BETA-D-GLUCOSIDASE 2"/>
    <property type="match status" value="1"/>
</dbReference>
<evidence type="ECO:0000256" key="1">
    <source>
        <dbReference type="ARBA" id="ARBA00000382"/>
    </source>
</evidence>
<keyword evidence="13" id="KW-1185">Reference proteome</keyword>
<evidence type="ECO:0000256" key="8">
    <source>
        <dbReference type="ARBA" id="ARBA00023326"/>
    </source>
</evidence>
<sequence length="675" mass="68919">MSRRPAAAAVLAIALAMAFAVTACDGGGRPPGPSASTEPSPEPATPVTVPAARVDPPDPSILPDAAAQDIPQRIADGVVPPTNRWYSALAFGEPGLPVFPAPLSVRMLDGGVSLGLTRPVASADVILAPAVDAVSLTIAGASGYGEVVEATPVAVTVALGPVNVTLAQGVPAVGLESTGGAVLTLGTTFAAVDETLATATVDGTEYAVAVARGSIDGDEVSLDPGGSAHVFAVPAGGSARAFAAALGDVPRGAEAGFALGDAATTSVSYGTRPTVVAVPESRAAGLDCGLGTYATIHGSYAVCTASSVTWDVPLVEPSAALDLSQITEAQREQIVAALRADAGEAELPADTYFGSKALYRLATLLAVADALGEDAIAADLHARLAEQLDLWADPDGCRTRAERCFTYDGELRGVVGLATAFGSEAFNDHHFHYGYLLYAAAVAGARDGDLAARIGPVMDLVAEDIAAPGTSDAFPVRRAFDPVAGHSWASGFSPFADGNNQESSSEAVLAHNAVALWAAVRGDLALEESARWMLAAESEAARRLWLAPDLTGLDGYAHGIVAIEWGAKRDYATWFSADPAAMLAIQIIPAHPAAPAYLSAVDPARIVASVEEAWGDATPTQFADYLLMYRALAGPEQREAAWREAVELPTEAIDGAVSRTWLLAWIAAAGSGGTG</sequence>
<name>A0ABP9WK37_9MICO</name>
<evidence type="ECO:0000256" key="7">
    <source>
        <dbReference type="ARBA" id="ARBA00023316"/>
    </source>
</evidence>
<comment type="caution">
    <text evidence="12">The sequence shown here is derived from an EMBL/GenBank/DDBJ whole genome shotgun (WGS) entry which is preliminary data.</text>
</comment>
<protein>
    <recommendedName>
        <fullName evidence="3">glucan endo-1,3-beta-D-glucosidase</fullName>
        <ecNumber evidence="3">3.2.1.39</ecNumber>
    </recommendedName>
</protein>
<reference evidence="12 13" key="1">
    <citation type="submission" date="2024-02" db="EMBL/GenBank/DDBJ databases">
        <title>Lysinimicrobium sediminis NBRC 112286.</title>
        <authorList>
            <person name="Ichikawa N."/>
            <person name="Katano-Makiyama Y."/>
            <person name="Hidaka K."/>
        </authorList>
    </citation>
    <scope>NUCLEOTIDE SEQUENCE [LARGE SCALE GENOMIC DNA]</scope>
    <source>
        <strain evidence="12 13">NBRC 112286</strain>
    </source>
</reference>
<feature type="region of interest" description="Disordered" evidence="9">
    <location>
        <begin position="27"/>
        <end position="57"/>
    </location>
</feature>
<keyword evidence="6" id="KW-0326">Glycosidase</keyword>
<evidence type="ECO:0000256" key="10">
    <source>
        <dbReference type="SAM" id="SignalP"/>
    </source>
</evidence>
<organism evidence="12 13">
    <name type="scientific">Demequina sediminis</name>
    <dbReference type="NCBI Taxonomy" id="1930058"/>
    <lineage>
        <taxon>Bacteria</taxon>
        <taxon>Bacillati</taxon>
        <taxon>Actinomycetota</taxon>
        <taxon>Actinomycetes</taxon>
        <taxon>Micrococcales</taxon>
        <taxon>Demequinaceae</taxon>
        <taxon>Demequina</taxon>
    </lineage>
</organism>
<dbReference type="RefSeq" id="WP_345379372.1">
    <property type="nucleotide sequence ID" value="NZ_BAABRR010000006.1"/>
</dbReference>
<dbReference type="PANTHER" id="PTHR31983">
    <property type="entry name" value="ENDO-1,3(4)-BETA-GLUCANASE 1"/>
    <property type="match status" value="1"/>
</dbReference>
<dbReference type="Proteomes" id="UP001426770">
    <property type="component" value="Unassembled WGS sequence"/>
</dbReference>
<evidence type="ECO:0000259" key="11">
    <source>
        <dbReference type="Pfam" id="PF17652"/>
    </source>
</evidence>
<feature type="signal peptide" evidence="10">
    <location>
        <begin position="1"/>
        <end position="23"/>
    </location>
</feature>
<dbReference type="InterPro" id="IPR040720">
    <property type="entry name" value="GH81_C"/>
</dbReference>
<evidence type="ECO:0000256" key="4">
    <source>
        <dbReference type="ARBA" id="ARBA00022801"/>
    </source>
</evidence>
<evidence type="ECO:0000256" key="9">
    <source>
        <dbReference type="SAM" id="MobiDB-lite"/>
    </source>
</evidence>